<evidence type="ECO:0000313" key="1">
    <source>
        <dbReference type="EMBL" id="TDN86985.1"/>
    </source>
</evidence>
<keyword evidence="2" id="KW-1185">Reference proteome</keyword>
<evidence type="ECO:0000313" key="2">
    <source>
        <dbReference type="Proteomes" id="UP000295493"/>
    </source>
</evidence>
<dbReference type="Proteomes" id="UP000295493">
    <property type="component" value="Unassembled WGS sequence"/>
</dbReference>
<evidence type="ECO:0008006" key="3">
    <source>
        <dbReference type="Google" id="ProtNLM"/>
    </source>
</evidence>
<dbReference type="RefSeq" id="WP_188656349.1">
    <property type="nucleotide sequence ID" value="NZ_BMLU01000001.1"/>
</dbReference>
<reference evidence="1 2" key="1">
    <citation type="submission" date="2019-03" db="EMBL/GenBank/DDBJ databases">
        <title>Genomic Encyclopedia of Type Strains, Phase IV (KMG-IV): sequencing the most valuable type-strain genomes for metagenomic binning, comparative biology and taxonomic classification.</title>
        <authorList>
            <person name="Goeker M."/>
        </authorList>
    </citation>
    <scope>NUCLEOTIDE SEQUENCE [LARGE SCALE GENOMIC DNA]</scope>
    <source>
        <strain evidence="1 2">DSM 25059</strain>
    </source>
</reference>
<accession>A0A4R6G0K2</accession>
<protein>
    <recommendedName>
        <fullName evidence="3">TonB-dependent receptor-like protein</fullName>
    </recommendedName>
</protein>
<proteinExistence type="predicted"/>
<dbReference type="SUPFAM" id="SSF56935">
    <property type="entry name" value="Porins"/>
    <property type="match status" value="1"/>
</dbReference>
<comment type="caution">
    <text evidence="1">The sequence shown here is derived from an EMBL/GenBank/DDBJ whole genome shotgun (WGS) entry which is preliminary data.</text>
</comment>
<dbReference type="AlphaFoldDB" id="A0A4R6G0K2"/>
<gene>
    <name evidence="1" type="ORF">EV664_101564</name>
</gene>
<organism evidence="1 2">
    <name type="scientific">Stakelama pacifica</name>
    <dbReference type="NCBI Taxonomy" id="517720"/>
    <lineage>
        <taxon>Bacteria</taxon>
        <taxon>Pseudomonadati</taxon>
        <taxon>Pseudomonadota</taxon>
        <taxon>Alphaproteobacteria</taxon>
        <taxon>Sphingomonadales</taxon>
        <taxon>Sphingomonadaceae</taxon>
        <taxon>Stakelama</taxon>
    </lineage>
</organism>
<name>A0A4R6G0K2_9SPHN</name>
<sequence length="198" mass="21714">MTTAGRVTAAMGPIALHAEGSYSDREDYDVPDSYGTDKLRDSFAESSSYALGASWVTDKGYIGAAYTRQDAEYGLPGHSHANGVCHLHGYPFPAPGRIDLHCIGHGSYQNPLDNPDSDTARIDLRSERVDLRGDFVDLLPGFSSVRIRGSYTNYQHDEVDGPILCSRYKNEVWDGRIELTASPARSERCGRRAIACLP</sequence>
<dbReference type="EMBL" id="SNWD01000001">
    <property type="protein sequence ID" value="TDN86985.1"/>
    <property type="molecule type" value="Genomic_DNA"/>
</dbReference>